<gene>
    <name evidence="1" type="ORF">BDB_30066</name>
</gene>
<proteinExistence type="predicted"/>
<reference evidence="1" key="1">
    <citation type="journal article" date="2011" name="PLoS ONE">
        <title>Ralstonia syzygii, the Blood Disease Bacterium and some Asian R. solanacearum strains form a single genomic species despite divergent lifestyles.</title>
        <authorList>
            <person name="Remenant B."/>
            <person name="de Cambiaire J.C."/>
            <person name="Cellier G."/>
            <person name="Jacobs J.M."/>
            <person name="Mangenot S."/>
            <person name="Barbe V."/>
            <person name="Lajus A."/>
            <person name="Vallenet D."/>
            <person name="Medigue C."/>
            <person name="Fegan M."/>
            <person name="Allen C."/>
            <person name="Prior P."/>
        </authorList>
    </citation>
    <scope>NUCLEOTIDE SEQUENCE</scope>
    <source>
        <strain evidence="1">R229</strain>
    </source>
</reference>
<accession>G2ZT86</accession>
<evidence type="ECO:0000313" key="1">
    <source>
        <dbReference type="EMBL" id="CCA82249.1"/>
    </source>
</evidence>
<organism evidence="1">
    <name type="scientific">blood disease bacterium R229</name>
    <dbReference type="NCBI Taxonomy" id="741978"/>
    <lineage>
        <taxon>Bacteria</taxon>
        <taxon>Pseudomonadati</taxon>
        <taxon>Pseudomonadota</taxon>
        <taxon>Betaproteobacteria</taxon>
        <taxon>Burkholderiales</taxon>
        <taxon>Burkholderiaceae</taxon>
        <taxon>Ralstonia</taxon>
        <taxon>Ralstonia solanacearum species complex</taxon>
    </lineage>
</organism>
<reference evidence="1" key="2">
    <citation type="submission" date="2011-04" db="EMBL/GenBank/DDBJ databases">
        <authorList>
            <person name="Genoscope - CEA"/>
        </authorList>
    </citation>
    <scope>NUCLEOTIDE SEQUENCE</scope>
    <source>
        <strain evidence="1">R229</strain>
    </source>
</reference>
<name>G2ZT86_9RALS</name>
<protein>
    <submittedName>
        <fullName evidence="1">Uncharacterized protein</fullName>
    </submittedName>
</protein>
<dbReference type="AlphaFoldDB" id="G2ZT86"/>
<dbReference type="EMBL" id="FR854076">
    <property type="protein sequence ID" value="CCA82249.1"/>
    <property type="molecule type" value="Genomic_DNA"/>
</dbReference>
<sequence>MKILMHPIKGEYWWIFPPTILAARIRAMFSNERLGVIWVRPLTTSEVEQVLKLKGATA</sequence>